<protein>
    <submittedName>
        <fullName evidence="1">Uncharacterized protein</fullName>
    </submittedName>
</protein>
<evidence type="ECO:0000313" key="1">
    <source>
        <dbReference type="EMBL" id="NIJ56599.1"/>
    </source>
</evidence>
<sequence>MFDDDHVFWTKNDSQACEIVVEYEIGHAVGAILDSPVGADGSSEDFGVELCG</sequence>
<dbReference type="EMBL" id="JAASQI010000001">
    <property type="protein sequence ID" value="NIJ56599.1"/>
    <property type="molecule type" value="Genomic_DNA"/>
</dbReference>
<dbReference type="Proteomes" id="UP001429580">
    <property type="component" value="Unassembled WGS sequence"/>
</dbReference>
<dbReference type="RefSeq" id="WP_166948197.1">
    <property type="nucleotide sequence ID" value="NZ_JAASQI010000001.1"/>
</dbReference>
<evidence type="ECO:0000313" key="2">
    <source>
        <dbReference type="Proteomes" id="UP001429580"/>
    </source>
</evidence>
<keyword evidence="2" id="KW-1185">Reference proteome</keyword>
<name>A0ABX0UUG9_9HYPH</name>
<reference evidence="1 2" key="1">
    <citation type="submission" date="2020-03" db="EMBL/GenBank/DDBJ databases">
        <title>Genomic Encyclopedia of Type Strains, Phase IV (KMG-IV): sequencing the most valuable type-strain genomes for metagenomic binning, comparative biology and taxonomic classification.</title>
        <authorList>
            <person name="Goeker M."/>
        </authorList>
    </citation>
    <scope>NUCLEOTIDE SEQUENCE [LARGE SCALE GENOMIC DNA]</scope>
    <source>
        <strain evidence="1 2">DSM 103870</strain>
    </source>
</reference>
<proteinExistence type="predicted"/>
<comment type="caution">
    <text evidence="1">The sequence shown here is derived from an EMBL/GenBank/DDBJ whole genome shotgun (WGS) entry which is preliminary data.</text>
</comment>
<accession>A0ABX0UUG9</accession>
<gene>
    <name evidence="1" type="ORF">FHS82_000412</name>
</gene>
<organism evidence="1 2">
    <name type="scientific">Pseudochelatococcus lubricantis</name>
    <dbReference type="NCBI Taxonomy" id="1538102"/>
    <lineage>
        <taxon>Bacteria</taxon>
        <taxon>Pseudomonadati</taxon>
        <taxon>Pseudomonadota</taxon>
        <taxon>Alphaproteobacteria</taxon>
        <taxon>Hyphomicrobiales</taxon>
        <taxon>Chelatococcaceae</taxon>
        <taxon>Pseudochelatococcus</taxon>
    </lineage>
</organism>